<protein>
    <submittedName>
        <fullName evidence="2">Uncharacterized protein</fullName>
    </submittedName>
</protein>
<keyword evidence="3" id="KW-1185">Reference proteome</keyword>
<evidence type="ECO:0000256" key="1">
    <source>
        <dbReference type="SAM" id="MobiDB-lite"/>
    </source>
</evidence>
<gene>
    <name evidence="2" type="ORF">Pmani_025507</name>
</gene>
<evidence type="ECO:0000313" key="2">
    <source>
        <dbReference type="EMBL" id="KAK4302395.1"/>
    </source>
</evidence>
<organism evidence="2 3">
    <name type="scientific">Petrolisthes manimaculis</name>
    <dbReference type="NCBI Taxonomy" id="1843537"/>
    <lineage>
        <taxon>Eukaryota</taxon>
        <taxon>Metazoa</taxon>
        <taxon>Ecdysozoa</taxon>
        <taxon>Arthropoda</taxon>
        <taxon>Crustacea</taxon>
        <taxon>Multicrustacea</taxon>
        <taxon>Malacostraca</taxon>
        <taxon>Eumalacostraca</taxon>
        <taxon>Eucarida</taxon>
        <taxon>Decapoda</taxon>
        <taxon>Pleocyemata</taxon>
        <taxon>Anomura</taxon>
        <taxon>Galatheoidea</taxon>
        <taxon>Porcellanidae</taxon>
        <taxon>Petrolisthes</taxon>
    </lineage>
</organism>
<feature type="compositionally biased region" description="Low complexity" evidence="1">
    <location>
        <begin position="70"/>
        <end position="82"/>
    </location>
</feature>
<dbReference type="AlphaFoldDB" id="A0AAE1P7T1"/>
<feature type="compositionally biased region" description="Pro residues" evidence="1">
    <location>
        <begin position="37"/>
        <end position="48"/>
    </location>
</feature>
<feature type="region of interest" description="Disordered" evidence="1">
    <location>
        <begin position="24"/>
        <end position="101"/>
    </location>
</feature>
<proteinExistence type="predicted"/>
<dbReference type="Proteomes" id="UP001292094">
    <property type="component" value="Unassembled WGS sequence"/>
</dbReference>
<accession>A0AAE1P7T1</accession>
<evidence type="ECO:0000313" key="3">
    <source>
        <dbReference type="Proteomes" id="UP001292094"/>
    </source>
</evidence>
<dbReference type="EMBL" id="JAWZYT010002739">
    <property type="protein sequence ID" value="KAK4302395.1"/>
    <property type="molecule type" value="Genomic_DNA"/>
</dbReference>
<sequence length="118" mass="13045">MKASQLLHNTNNTSVYSVLARPTSPIPILQPSDIPHPHPPTIRHPPSPSSNHQTSPIPILQPSDIPYPHSPTTSQTDPQQTPNLRNHCCEMDGEPTYTRHPALSIRVLVQSTAVKWIS</sequence>
<name>A0AAE1P7T1_9EUCA</name>
<comment type="caution">
    <text evidence="2">The sequence shown here is derived from an EMBL/GenBank/DDBJ whole genome shotgun (WGS) entry which is preliminary data.</text>
</comment>
<reference evidence="2" key="1">
    <citation type="submission" date="2023-11" db="EMBL/GenBank/DDBJ databases">
        <title>Genome assemblies of two species of porcelain crab, Petrolisthes cinctipes and Petrolisthes manimaculis (Anomura: Porcellanidae).</title>
        <authorList>
            <person name="Angst P."/>
        </authorList>
    </citation>
    <scope>NUCLEOTIDE SEQUENCE</scope>
    <source>
        <strain evidence="2">PB745_02</strain>
        <tissue evidence="2">Gill</tissue>
    </source>
</reference>